<sequence length="710" mass="76579">MPHKRKRPDDPEPPADAQPDPQASTRRATRQTPVLPPPVPAAALVPPPPPPPPTTAAPPVATTHKMAVAATAPAVTAVPLPPILVADPQKRGARNGPRPPGASTNAAAQLQNPSASPLQALPPLQGLATAAPRSAIPSPLSPSSRVAAAAAAASPAAQIPQKRTAPVAEMGSGVSAKECRRPSDLVAPEITYHVPQANQQGRQSSLVRPHGPSAPPPRLDKIAPTPMVITPVLPPKPPTLPVSDRPPPRTDRNIDKVVLGNLCFRTWYPSYYGKEVLGATSSHAKGGSKDGLLDAAGRGPSKKDKDGLPMLERLYVCPSCFKYAKELVAWWGHVKLCQQRAHVPGNKIYVHPKGRRTVYVPQDGSRGPGQKKRRGEGNIRYVEEVVQDEGEWSLWEVDGEKDVLFCQNLSLFAKLFLDNKSVFFDVTGFNYFLLVYTPPPAVATSAGVPPPPVTPQITGFFSKEKMSWDNNNLACILIFPPWQRKGLGALLMGASYEISRREGIMGGPEKPISDLGKKGYQRFWAGEIARWLLSLDVAPADAESGQETLVDVEDCSQATWISPEDCLGVLRDMGVAEDAGVGPAKPEPLDEQQQGQQQQQMQMQMHPSEEDKKKKPAPTGEEDAAKQNIKRASAEAEEDEEKPKPKPAAVKQVPRVRIDKEAVRRYVAAHRLVLDRTCDPSGFVEGYAMKKAEKAASEGAESRDEDLARG</sequence>
<feature type="compositionally biased region" description="Polar residues" evidence="15">
    <location>
        <begin position="196"/>
        <end position="206"/>
    </location>
</feature>
<accession>A0A2H2ZMG2</accession>
<feature type="active site" description="Proton donor/acceptor" evidence="14">
    <location>
        <position position="509"/>
    </location>
</feature>
<evidence type="ECO:0000256" key="8">
    <source>
        <dbReference type="ARBA" id="ARBA00022990"/>
    </source>
</evidence>
<keyword evidence="7" id="KW-0862">Zinc</keyword>
<feature type="region of interest" description="Disordered" evidence="15">
    <location>
        <begin position="282"/>
        <end position="304"/>
    </location>
</feature>
<dbReference type="PROSITE" id="PS51726">
    <property type="entry name" value="MYST_HAT"/>
    <property type="match status" value="1"/>
</dbReference>
<keyword evidence="18" id="KW-1185">Reference proteome</keyword>
<comment type="caution">
    <text evidence="17">The sequence shown here is derived from an EMBL/GenBank/DDBJ whole genome shotgun (WGS) entry which is preliminary data.</text>
</comment>
<feature type="domain" description="MYST-type HAT" evidence="16">
    <location>
        <begin position="249"/>
        <end position="616"/>
    </location>
</feature>
<dbReference type="OrthoDB" id="787137at2759"/>
<dbReference type="Proteomes" id="UP000219286">
    <property type="component" value="Unassembled WGS sequence"/>
</dbReference>
<dbReference type="PANTHER" id="PTHR10615:SF219">
    <property type="entry name" value="HISTONE ACETYLTRANSFERASE KAT5"/>
    <property type="match status" value="1"/>
</dbReference>
<dbReference type="GO" id="GO:0006355">
    <property type="term" value="P:regulation of DNA-templated transcription"/>
    <property type="evidence" value="ECO:0007669"/>
    <property type="project" value="InterPro"/>
</dbReference>
<evidence type="ECO:0000256" key="2">
    <source>
        <dbReference type="ARBA" id="ARBA00010107"/>
    </source>
</evidence>
<keyword evidence="10" id="KW-0804">Transcription</keyword>
<evidence type="ECO:0000256" key="5">
    <source>
        <dbReference type="ARBA" id="ARBA00022723"/>
    </source>
</evidence>
<evidence type="ECO:0000256" key="12">
    <source>
        <dbReference type="ARBA" id="ARBA00023315"/>
    </source>
</evidence>
<evidence type="ECO:0000256" key="10">
    <source>
        <dbReference type="ARBA" id="ARBA00023163"/>
    </source>
</evidence>
<dbReference type="Gene3D" id="1.10.10.10">
    <property type="entry name" value="Winged helix-like DNA-binding domain superfamily/Winged helix DNA-binding domain"/>
    <property type="match status" value="1"/>
</dbReference>
<evidence type="ECO:0000313" key="17">
    <source>
        <dbReference type="EMBL" id="OTA03306.1"/>
    </source>
</evidence>
<feature type="compositionally biased region" description="Pro residues" evidence="15">
    <location>
        <begin position="34"/>
        <end position="56"/>
    </location>
</feature>
<dbReference type="EC" id="2.3.1.48" evidence="3"/>
<reference evidence="17 18" key="1">
    <citation type="journal article" date="2015" name="Genome Announc.">
        <title>Genome sequence and annotation of Trichoderma parareesei, the ancestor of the cellulase producer Trichoderma reesei.</title>
        <authorList>
            <person name="Yang D."/>
            <person name="Pomraning K."/>
            <person name="Kopchinskiy A."/>
            <person name="Karimi Aghcheh R."/>
            <person name="Atanasova L."/>
            <person name="Chenthamara K."/>
            <person name="Baker S.E."/>
            <person name="Zhang R."/>
            <person name="Shen Q."/>
            <person name="Freitag M."/>
            <person name="Kubicek C.P."/>
            <person name="Druzhinina I.S."/>
        </authorList>
    </citation>
    <scope>NUCLEOTIDE SEQUENCE [LARGE SCALE GENOMIC DNA]</scope>
    <source>
        <strain evidence="17 18">CBS 125925</strain>
    </source>
</reference>
<keyword evidence="12" id="KW-0012">Acyltransferase</keyword>
<gene>
    <name evidence="17" type="ORF">A9Z42_0037780</name>
</gene>
<keyword evidence="9" id="KW-0805">Transcription regulation</keyword>
<dbReference type="GO" id="GO:0046972">
    <property type="term" value="F:histone H4K16 acetyltransferase activity"/>
    <property type="evidence" value="ECO:0007669"/>
    <property type="project" value="TreeGrafter"/>
</dbReference>
<dbReference type="InterPro" id="IPR050603">
    <property type="entry name" value="MYST_HAT"/>
</dbReference>
<comment type="function">
    <text evidence="13">Catalytic component of the NuA4 histone acetyltransferase (HAT) complex which is involved in epigenetic transcriptional activation of selected genes principally by acetylation of nucleosomal histones H4, H3, H2B, H2A and H2A variant H2A.Z. Acetylates histone H4 to form H4K5ac, H4K8ac, H4K12ac and H4K16ac, histone H3 to form H3K14ac, and histone H2A to form H2AK4ac and H2AK7ac. The NuA4 complex is involved in the DNA damage response and is required for chromosome segregation. The NuA4 complex plays a direct role in repair of DNA double-strand breaks (DSBs) through homologous recombination. Recruitment to promoters depends on H3K4me. Also acetylates non-histone proteins. In addition to protein acetyltransferase, can use different acyl-CoA substrates, such as 2-hydroxyisobutanoyl-CoA (2-hydroxyisobutyryl-CoA) or (2E)-butenoyl-CoA (crotonyl-CoA), and is able to mediate protein 2-hydroxyisobutyrylation and crotonylation, respectively.</text>
</comment>
<dbReference type="AlphaFoldDB" id="A0A2H2ZMG2"/>
<dbReference type="Pfam" id="PF01853">
    <property type="entry name" value="MOZ_SAS"/>
    <property type="match status" value="1"/>
</dbReference>
<protein>
    <recommendedName>
        <fullName evidence="3">histone acetyltransferase</fullName>
        <ecNumber evidence="3">2.3.1.48</ecNumber>
    </recommendedName>
</protein>
<dbReference type="InterPro" id="IPR002717">
    <property type="entry name" value="HAT_MYST-type"/>
</dbReference>
<dbReference type="PANTHER" id="PTHR10615">
    <property type="entry name" value="HISTONE ACETYLTRANSFERASE"/>
    <property type="match status" value="1"/>
</dbReference>
<organism evidence="17 18">
    <name type="scientific">Trichoderma parareesei</name>
    <name type="common">Filamentous fungus</name>
    <dbReference type="NCBI Taxonomy" id="858221"/>
    <lineage>
        <taxon>Eukaryota</taxon>
        <taxon>Fungi</taxon>
        <taxon>Dikarya</taxon>
        <taxon>Ascomycota</taxon>
        <taxon>Pezizomycotina</taxon>
        <taxon>Sordariomycetes</taxon>
        <taxon>Hypocreomycetidae</taxon>
        <taxon>Hypocreales</taxon>
        <taxon>Hypocreaceae</taxon>
        <taxon>Trichoderma</taxon>
    </lineage>
</organism>
<comment type="similarity">
    <text evidence="2">Belongs to the MYST (SAS/MOZ) family.</text>
</comment>
<evidence type="ECO:0000256" key="7">
    <source>
        <dbReference type="ARBA" id="ARBA00022833"/>
    </source>
</evidence>
<proteinExistence type="inferred from homology"/>
<dbReference type="InterPro" id="IPR036388">
    <property type="entry name" value="WH-like_DNA-bd_sf"/>
</dbReference>
<evidence type="ECO:0000256" key="9">
    <source>
        <dbReference type="ARBA" id="ARBA00023015"/>
    </source>
</evidence>
<dbReference type="GO" id="GO:0035267">
    <property type="term" value="C:NuA4 histone acetyltransferase complex"/>
    <property type="evidence" value="ECO:0007669"/>
    <property type="project" value="TreeGrafter"/>
</dbReference>
<keyword evidence="8" id="KW-0007">Acetylation</keyword>
<keyword evidence="4" id="KW-0808">Transferase</keyword>
<evidence type="ECO:0000259" key="16">
    <source>
        <dbReference type="PROSITE" id="PS51726"/>
    </source>
</evidence>
<evidence type="ECO:0000256" key="15">
    <source>
        <dbReference type="SAM" id="MobiDB-lite"/>
    </source>
</evidence>
<feature type="compositionally biased region" description="Polar residues" evidence="15">
    <location>
        <begin position="102"/>
        <end position="112"/>
    </location>
</feature>
<feature type="region of interest" description="Disordered" evidence="15">
    <location>
        <begin position="578"/>
        <end position="653"/>
    </location>
</feature>
<dbReference type="Gene3D" id="3.40.630.30">
    <property type="match status" value="1"/>
</dbReference>
<dbReference type="Gene3D" id="3.30.60.60">
    <property type="entry name" value="N-acetyl transferase-like"/>
    <property type="match status" value="1"/>
</dbReference>
<dbReference type="FunFam" id="3.40.630.30:FF:000067">
    <property type="entry name" value="Histone acetyltransferase"/>
    <property type="match status" value="1"/>
</dbReference>
<evidence type="ECO:0000256" key="1">
    <source>
        <dbReference type="ARBA" id="ARBA00004123"/>
    </source>
</evidence>
<evidence type="ECO:0000256" key="11">
    <source>
        <dbReference type="ARBA" id="ARBA00023242"/>
    </source>
</evidence>
<feature type="compositionally biased region" description="Low complexity" evidence="15">
    <location>
        <begin position="592"/>
        <end position="605"/>
    </location>
</feature>
<dbReference type="EMBL" id="LFMI01000395">
    <property type="protein sequence ID" value="OTA03306.1"/>
    <property type="molecule type" value="Genomic_DNA"/>
</dbReference>
<keyword evidence="11" id="KW-0539">Nucleus</keyword>
<feature type="region of interest" description="Disordered" evidence="15">
    <location>
        <begin position="86"/>
        <end position="176"/>
    </location>
</feature>
<feature type="region of interest" description="Disordered" evidence="15">
    <location>
        <begin position="194"/>
        <end position="252"/>
    </location>
</feature>
<dbReference type="InterPro" id="IPR016181">
    <property type="entry name" value="Acyl_CoA_acyltransferase"/>
</dbReference>
<comment type="subcellular location">
    <subcellularLocation>
        <location evidence="1">Nucleus</location>
    </subcellularLocation>
</comment>
<evidence type="ECO:0000256" key="4">
    <source>
        <dbReference type="ARBA" id="ARBA00022679"/>
    </source>
</evidence>
<dbReference type="GO" id="GO:0008270">
    <property type="term" value="F:zinc ion binding"/>
    <property type="evidence" value="ECO:0007669"/>
    <property type="project" value="UniProtKB-KW"/>
</dbReference>
<feature type="compositionally biased region" description="Low complexity" evidence="15">
    <location>
        <begin position="113"/>
        <end position="157"/>
    </location>
</feature>
<keyword evidence="6" id="KW-0863">Zinc-finger</keyword>
<name>A0A2H2ZMG2_TRIPA</name>
<feature type="region of interest" description="Disordered" evidence="15">
    <location>
        <begin position="1"/>
        <end position="62"/>
    </location>
</feature>
<evidence type="ECO:0000313" key="18">
    <source>
        <dbReference type="Proteomes" id="UP000219286"/>
    </source>
</evidence>
<evidence type="ECO:0000256" key="14">
    <source>
        <dbReference type="PIRSR" id="PIRSR602717-51"/>
    </source>
</evidence>
<evidence type="ECO:0000256" key="3">
    <source>
        <dbReference type="ARBA" id="ARBA00013184"/>
    </source>
</evidence>
<keyword evidence="5" id="KW-0479">Metal-binding</keyword>
<evidence type="ECO:0000256" key="6">
    <source>
        <dbReference type="ARBA" id="ARBA00022771"/>
    </source>
</evidence>
<dbReference type="SUPFAM" id="SSF55729">
    <property type="entry name" value="Acyl-CoA N-acyltransferases (Nat)"/>
    <property type="match status" value="1"/>
</dbReference>
<evidence type="ECO:0000256" key="13">
    <source>
        <dbReference type="ARBA" id="ARBA00045805"/>
    </source>
</evidence>
<dbReference type="GO" id="GO:0005634">
    <property type="term" value="C:nucleus"/>
    <property type="evidence" value="ECO:0007669"/>
    <property type="project" value="UniProtKB-SubCell"/>
</dbReference>